<sequence>MNHTEALVNEAFSRQAAGFDALNKGNPLTAHLRHIYRQEVMQQAPAHASMLELNAGTGLDTLYFAARGHRLLATDLATGMVQALEEKVQAHQLQQQVQVRQCSFHDLHLLGTRRFDYILSNFGGLNCSLHLEQVLQQFRDHLLPGGKATLVIMPKYCPWELVMALKGDFHTAFRRLRRQPVAHIEGVHFPLRYYSPRYVKRSLGKDFKVLTLRGIYVAVPPEFYQGFVERYPRLYRVLQRAENLLGHYFPFNTCCDHYLVTIQKKDESYDASA</sequence>
<dbReference type="InterPro" id="IPR029063">
    <property type="entry name" value="SAM-dependent_MTases_sf"/>
</dbReference>
<evidence type="ECO:0000259" key="1">
    <source>
        <dbReference type="Pfam" id="PF13649"/>
    </source>
</evidence>
<keyword evidence="3" id="KW-1185">Reference proteome</keyword>
<accession>A0A2T7BD07</accession>
<dbReference type="OrthoDB" id="529208at2"/>
<dbReference type="CDD" id="cd02440">
    <property type="entry name" value="AdoMet_MTases"/>
    <property type="match status" value="1"/>
</dbReference>
<feature type="domain" description="Methyltransferase" evidence="1">
    <location>
        <begin position="51"/>
        <end position="146"/>
    </location>
</feature>
<gene>
    <name evidence="2" type="ORF">DCC81_21440</name>
</gene>
<dbReference type="RefSeq" id="WP_108688723.1">
    <property type="nucleotide sequence ID" value="NZ_QCYK01000003.1"/>
</dbReference>
<dbReference type="InterPro" id="IPR041698">
    <property type="entry name" value="Methyltransf_25"/>
</dbReference>
<evidence type="ECO:0000313" key="2">
    <source>
        <dbReference type="EMBL" id="PUZ22979.1"/>
    </source>
</evidence>
<evidence type="ECO:0000313" key="3">
    <source>
        <dbReference type="Proteomes" id="UP000244450"/>
    </source>
</evidence>
<proteinExistence type="predicted"/>
<dbReference type="EMBL" id="QCYK01000003">
    <property type="protein sequence ID" value="PUZ22979.1"/>
    <property type="molecule type" value="Genomic_DNA"/>
</dbReference>
<organism evidence="2 3">
    <name type="scientific">Chitinophaga parva</name>
    <dbReference type="NCBI Taxonomy" id="2169414"/>
    <lineage>
        <taxon>Bacteria</taxon>
        <taxon>Pseudomonadati</taxon>
        <taxon>Bacteroidota</taxon>
        <taxon>Chitinophagia</taxon>
        <taxon>Chitinophagales</taxon>
        <taxon>Chitinophagaceae</taxon>
        <taxon>Chitinophaga</taxon>
    </lineage>
</organism>
<comment type="caution">
    <text evidence="2">The sequence shown here is derived from an EMBL/GenBank/DDBJ whole genome shotgun (WGS) entry which is preliminary data.</text>
</comment>
<dbReference type="Proteomes" id="UP000244450">
    <property type="component" value="Unassembled WGS sequence"/>
</dbReference>
<protein>
    <recommendedName>
        <fullName evidence="1">Methyltransferase domain-containing protein</fullName>
    </recommendedName>
</protein>
<dbReference type="AlphaFoldDB" id="A0A2T7BD07"/>
<dbReference type="Pfam" id="PF13649">
    <property type="entry name" value="Methyltransf_25"/>
    <property type="match status" value="1"/>
</dbReference>
<dbReference type="Gene3D" id="3.40.50.150">
    <property type="entry name" value="Vaccinia Virus protein VP39"/>
    <property type="match status" value="1"/>
</dbReference>
<name>A0A2T7BD07_9BACT</name>
<reference evidence="2 3" key="1">
    <citation type="submission" date="2018-04" db="EMBL/GenBank/DDBJ databases">
        <title>Chitinophaga fuyangensis sp. nov., isolated from soil in a chemical factory.</title>
        <authorList>
            <person name="Chen K."/>
        </authorList>
    </citation>
    <scope>NUCLEOTIDE SEQUENCE [LARGE SCALE GENOMIC DNA]</scope>
    <source>
        <strain evidence="2 3">LY-1</strain>
    </source>
</reference>
<dbReference type="SUPFAM" id="SSF53335">
    <property type="entry name" value="S-adenosyl-L-methionine-dependent methyltransferases"/>
    <property type="match status" value="1"/>
</dbReference>